<dbReference type="Proteomes" id="UP000807504">
    <property type="component" value="Unassembled WGS sequence"/>
</dbReference>
<organism evidence="2 3">
    <name type="scientific">Argiope bruennichi</name>
    <name type="common">Wasp spider</name>
    <name type="synonym">Aranea bruennichi</name>
    <dbReference type="NCBI Taxonomy" id="94029"/>
    <lineage>
        <taxon>Eukaryota</taxon>
        <taxon>Metazoa</taxon>
        <taxon>Ecdysozoa</taxon>
        <taxon>Arthropoda</taxon>
        <taxon>Chelicerata</taxon>
        <taxon>Arachnida</taxon>
        <taxon>Araneae</taxon>
        <taxon>Araneomorphae</taxon>
        <taxon>Entelegynae</taxon>
        <taxon>Araneoidea</taxon>
        <taxon>Araneidae</taxon>
        <taxon>Argiope</taxon>
    </lineage>
</organism>
<sequence>MDWSDGTIIGDHSYAGAWAIQGRWVRSDGYNLWWSFYRCMGDTRTRGTVRFTIIGGHSYAGAWAIQGLWVRSELQSLGSHSYAGDGQIQGRWVVSNYLPPETCAGCCRSPQTTAGRRRPPPRPAPASVGSSTCKIFERDKISIYGYGKEKIKADLLNI</sequence>
<comment type="caution">
    <text evidence="2">The sequence shown here is derived from an EMBL/GenBank/DDBJ whole genome shotgun (WGS) entry which is preliminary data.</text>
</comment>
<keyword evidence="3" id="KW-1185">Reference proteome</keyword>
<reference evidence="2" key="2">
    <citation type="submission" date="2020-06" db="EMBL/GenBank/DDBJ databases">
        <authorList>
            <person name="Sheffer M."/>
        </authorList>
    </citation>
    <scope>NUCLEOTIDE SEQUENCE</scope>
</reference>
<evidence type="ECO:0000256" key="1">
    <source>
        <dbReference type="SAM" id="MobiDB-lite"/>
    </source>
</evidence>
<protein>
    <submittedName>
        <fullName evidence="2">Uncharacterized protein</fullName>
    </submittedName>
</protein>
<evidence type="ECO:0000313" key="2">
    <source>
        <dbReference type="EMBL" id="KAF8788956.1"/>
    </source>
</evidence>
<gene>
    <name evidence="2" type="ORF">HNY73_006941</name>
</gene>
<accession>A0A8T0FCV6</accession>
<proteinExistence type="predicted"/>
<evidence type="ECO:0000313" key="3">
    <source>
        <dbReference type="Proteomes" id="UP000807504"/>
    </source>
</evidence>
<feature type="region of interest" description="Disordered" evidence="1">
    <location>
        <begin position="110"/>
        <end position="130"/>
    </location>
</feature>
<reference evidence="2" key="1">
    <citation type="journal article" date="2020" name="bioRxiv">
        <title>Chromosome-level reference genome of the European wasp spider Argiope bruennichi: a resource for studies on range expansion and evolutionary adaptation.</title>
        <authorList>
            <person name="Sheffer M.M."/>
            <person name="Hoppe A."/>
            <person name="Krehenwinkel H."/>
            <person name="Uhl G."/>
            <person name="Kuss A.W."/>
            <person name="Jensen L."/>
            <person name="Jensen C."/>
            <person name="Gillespie R.G."/>
            <person name="Hoff K.J."/>
            <person name="Prost S."/>
        </authorList>
    </citation>
    <scope>NUCLEOTIDE SEQUENCE</scope>
</reference>
<dbReference type="EMBL" id="JABXBU010000012">
    <property type="protein sequence ID" value="KAF8788956.1"/>
    <property type="molecule type" value="Genomic_DNA"/>
</dbReference>
<name>A0A8T0FCV6_ARGBR</name>
<dbReference type="AlphaFoldDB" id="A0A8T0FCV6"/>